<dbReference type="EMBL" id="JBHSMJ010000009">
    <property type="protein sequence ID" value="MFC5448663.1"/>
    <property type="molecule type" value="Genomic_DNA"/>
</dbReference>
<feature type="transmembrane region" description="Helical" evidence="13">
    <location>
        <begin position="75"/>
        <end position="94"/>
    </location>
</feature>
<evidence type="ECO:0000256" key="13">
    <source>
        <dbReference type="SAM" id="Phobius"/>
    </source>
</evidence>
<feature type="transmembrane region" description="Helical" evidence="13">
    <location>
        <begin position="6"/>
        <end position="23"/>
    </location>
</feature>
<keyword evidence="8 13" id="KW-1133">Transmembrane helix</keyword>
<keyword evidence="5 13" id="KW-0812">Transmembrane</keyword>
<evidence type="ECO:0000256" key="12">
    <source>
        <dbReference type="ARBA" id="ARBA00034430"/>
    </source>
</evidence>
<comment type="similarity">
    <text evidence="2">Belongs to the TMEM175 family.</text>
</comment>
<keyword evidence="4" id="KW-0633">Potassium transport</keyword>
<dbReference type="PANTHER" id="PTHR31462:SF5">
    <property type="entry name" value="ENDOSOMAL_LYSOSOMAL PROTON CHANNEL TMEM175"/>
    <property type="match status" value="1"/>
</dbReference>
<keyword evidence="15" id="KW-1185">Reference proteome</keyword>
<evidence type="ECO:0000313" key="15">
    <source>
        <dbReference type="Proteomes" id="UP001596044"/>
    </source>
</evidence>
<feature type="transmembrane region" description="Helical" evidence="13">
    <location>
        <begin position="35"/>
        <end position="55"/>
    </location>
</feature>
<sequence length="192" mass="22146">MKANRMEAFSDGVLAIIITIMVLEFKVPEDHSWQALLPLGPKIISYIFSFIYVGIYWNNHHHLLHMVRHMNGQLMWLNLILLFWLSLIPFTTAWMGESNFAPAPTALYGIILLLAATSYWLLQLAIVKQHPDDSSFYKTMNNDWKAKLSPFLYLIAILTAYASPWVSGFFFVLVAAIWVMPEKRIEEILKGQ</sequence>
<evidence type="ECO:0000256" key="10">
    <source>
        <dbReference type="ARBA" id="ARBA00023136"/>
    </source>
</evidence>
<dbReference type="InterPro" id="IPR010617">
    <property type="entry name" value="TMEM175-like"/>
</dbReference>
<evidence type="ECO:0000256" key="7">
    <source>
        <dbReference type="ARBA" id="ARBA00022958"/>
    </source>
</evidence>
<feature type="transmembrane region" description="Helical" evidence="13">
    <location>
        <begin position="106"/>
        <end position="126"/>
    </location>
</feature>
<feature type="transmembrane region" description="Helical" evidence="13">
    <location>
        <begin position="151"/>
        <end position="180"/>
    </location>
</feature>
<evidence type="ECO:0000256" key="9">
    <source>
        <dbReference type="ARBA" id="ARBA00023065"/>
    </source>
</evidence>
<evidence type="ECO:0000256" key="3">
    <source>
        <dbReference type="ARBA" id="ARBA00022448"/>
    </source>
</evidence>
<dbReference type="PANTHER" id="PTHR31462">
    <property type="entry name" value="ENDOSOMAL/LYSOSOMAL POTASSIUM CHANNEL TMEM175"/>
    <property type="match status" value="1"/>
</dbReference>
<keyword evidence="6" id="KW-0631">Potassium channel</keyword>
<organism evidence="14 15">
    <name type="scientific">Paenibacillus aestuarii</name>
    <dbReference type="NCBI Taxonomy" id="516965"/>
    <lineage>
        <taxon>Bacteria</taxon>
        <taxon>Bacillati</taxon>
        <taxon>Bacillota</taxon>
        <taxon>Bacilli</taxon>
        <taxon>Bacillales</taxon>
        <taxon>Paenibacillaceae</taxon>
        <taxon>Paenibacillus</taxon>
    </lineage>
</organism>
<keyword evidence="3" id="KW-0813">Transport</keyword>
<dbReference type="Proteomes" id="UP001596044">
    <property type="component" value="Unassembled WGS sequence"/>
</dbReference>
<evidence type="ECO:0000256" key="1">
    <source>
        <dbReference type="ARBA" id="ARBA00004141"/>
    </source>
</evidence>
<name>A0ABW0K5V0_9BACL</name>
<accession>A0ABW0K5V0</accession>
<dbReference type="RefSeq" id="WP_270878323.1">
    <property type="nucleotide sequence ID" value="NZ_JAQFVF010000018.1"/>
</dbReference>
<reference evidence="15" key="1">
    <citation type="journal article" date="2019" name="Int. J. Syst. Evol. Microbiol.">
        <title>The Global Catalogue of Microorganisms (GCM) 10K type strain sequencing project: providing services to taxonomists for standard genome sequencing and annotation.</title>
        <authorList>
            <consortium name="The Broad Institute Genomics Platform"/>
            <consortium name="The Broad Institute Genome Sequencing Center for Infectious Disease"/>
            <person name="Wu L."/>
            <person name="Ma J."/>
        </authorList>
    </citation>
    <scope>NUCLEOTIDE SEQUENCE [LARGE SCALE GENOMIC DNA]</scope>
    <source>
        <strain evidence="15">KACC 11904</strain>
    </source>
</reference>
<comment type="caution">
    <text evidence="14">The sequence shown here is derived from an EMBL/GenBank/DDBJ whole genome shotgun (WGS) entry which is preliminary data.</text>
</comment>
<proteinExistence type="inferred from homology"/>
<keyword evidence="11" id="KW-0407">Ion channel</keyword>
<evidence type="ECO:0000256" key="5">
    <source>
        <dbReference type="ARBA" id="ARBA00022692"/>
    </source>
</evidence>
<keyword evidence="9" id="KW-0406">Ion transport</keyword>
<keyword evidence="10 13" id="KW-0472">Membrane</keyword>
<evidence type="ECO:0000256" key="8">
    <source>
        <dbReference type="ARBA" id="ARBA00022989"/>
    </source>
</evidence>
<evidence type="ECO:0000256" key="6">
    <source>
        <dbReference type="ARBA" id="ARBA00022826"/>
    </source>
</evidence>
<evidence type="ECO:0000313" key="14">
    <source>
        <dbReference type="EMBL" id="MFC5448663.1"/>
    </source>
</evidence>
<comment type="catalytic activity">
    <reaction evidence="12">
        <text>K(+)(in) = K(+)(out)</text>
        <dbReference type="Rhea" id="RHEA:29463"/>
        <dbReference type="ChEBI" id="CHEBI:29103"/>
    </reaction>
</comment>
<gene>
    <name evidence="14" type="ORF">ACFPOG_10340</name>
</gene>
<evidence type="ECO:0000256" key="4">
    <source>
        <dbReference type="ARBA" id="ARBA00022538"/>
    </source>
</evidence>
<evidence type="ECO:0000256" key="11">
    <source>
        <dbReference type="ARBA" id="ARBA00023303"/>
    </source>
</evidence>
<evidence type="ECO:0000256" key="2">
    <source>
        <dbReference type="ARBA" id="ARBA00006920"/>
    </source>
</evidence>
<comment type="subcellular location">
    <subcellularLocation>
        <location evidence="1">Membrane</location>
        <topology evidence="1">Multi-pass membrane protein</topology>
    </subcellularLocation>
</comment>
<dbReference type="Pfam" id="PF06736">
    <property type="entry name" value="TMEM175"/>
    <property type="match status" value="1"/>
</dbReference>
<keyword evidence="7" id="KW-0630">Potassium</keyword>
<protein>
    <submittedName>
        <fullName evidence="14">TMEM175 family protein</fullName>
    </submittedName>
</protein>